<gene>
    <name evidence="9" type="ORF">Ocin01_02588</name>
</gene>
<organism evidence="9 10">
    <name type="scientific">Orchesella cincta</name>
    <name type="common">Springtail</name>
    <name type="synonym">Podura cincta</name>
    <dbReference type="NCBI Taxonomy" id="48709"/>
    <lineage>
        <taxon>Eukaryota</taxon>
        <taxon>Metazoa</taxon>
        <taxon>Ecdysozoa</taxon>
        <taxon>Arthropoda</taxon>
        <taxon>Hexapoda</taxon>
        <taxon>Collembola</taxon>
        <taxon>Entomobryomorpha</taxon>
        <taxon>Entomobryoidea</taxon>
        <taxon>Orchesellidae</taxon>
        <taxon>Orchesellinae</taxon>
        <taxon>Orchesella</taxon>
    </lineage>
</organism>
<dbReference type="GO" id="GO:0008049">
    <property type="term" value="P:male courtship behavior"/>
    <property type="evidence" value="ECO:0007669"/>
    <property type="project" value="TreeGrafter"/>
</dbReference>
<dbReference type="GO" id="GO:0030425">
    <property type="term" value="C:dendrite"/>
    <property type="evidence" value="ECO:0007669"/>
    <property type="project" value="TreeGrafter"/>
</dbReference>
<evidence type="ECO:0000256" key="8">
    <source>
        <dbReference type="SAM" id="Phobius"/>
    </source>
</evidence>
<dbReference type="GO" id="GO:0030424">
    <property type="term" value="C:axon"/>
    <property type="evidence" value="ECO:0007669"/>
    <property type="project" value="TreeGrafter"/>
</dbReference>
<comment type="caution">
    <text evidence="9">The sequence shown here is derived from an EMBL/GenBank/DDBJ whole genome shotgun (WGS) entry which is preliminary data.</text>
</comment>
<feature type="non-terminal residue" evidence="9">
    <location>
        <position position="1"/>
    </location>
</feature>
<dbReference type="GO" id="GO:0007635">
    <property type="term" value="P:chemosensory behavior"/>
    <property type="evidence" value="ECO:0007669"/>
    <property type="project" value="TreeGrafter"/>
</dbReference>
<keyword evidence="7" id="KW-0807">Transducer</keyword>
<evidence type="ECO:0000256" key="5">
    <source>
        <dbReference type="ARBA" id="ARBA00023136"/>
    </source>
</evidence>
<feature type="transmembrane region" description="Helical" evidence="8">
    <location>
        <begin position="203"/>
        <end position="230"/>
    </location>
</feature>
<protein>
    <submittedName>
        <fullName evidence="9">Gustatory and odorant receptor 63a</fullName>
    </submittedName>
</protein>
<evidence type="ECO:0000256" key="4">
    <source>
        <dbReference type="ARBA" id="ARBA00022989"/>
    </source>
</evidence>
<evidence type="ECO:0000313" key="9">
    <source>
        <dbReference type="EMBL" id="ODN04096.1"/>
    </source>
</evidence>
<keyword evidence="5 8" id="KW-0472">Membrane</keyword>
<evidence type="ECO:0000313" key="10">
    <source>
        <dbReference type="Proteomes" id="UP000094527"/>
    </source>
</evidence>
<dbReference type="AlphaFoldDB" id="A0A1D2NGK5"/>
<feature type="transmembrane region" description="Helical" evidence="8">
    <location>
        <begin position="146"/>
        <end position="165"/>
    </location>
</feature>
<dbReference type="GO" id="GO:0005886">
    <property type="term" value="C:plasma membrane"/>
    <property type="evidence" value="ECO:0007669"/>
    <property type="project" value="UniProtKB-SubCell"/>
</dbReference>
<evidence type="ECO:0000256" key="1">
    <source>
        <dbReference type="ARBA" id="ARBA00004651"/>
    </source>
</evidence>
<dbReference type="EMBL" id="LJIJ01000055">
    <property type="protein sequence ID" value="ODN04096.1"/>
    <property type="molecule type" value="Genomic_DNA"/>
</dbReference>
<dbReference type="Proteomes" id="UP000094527">
    <property type="component" value="Unassembled WGS sequence"/>
</dbReference>
<dbReference type="InterPro" id="IPR013604">
    <property type="entry name" value="7TM_chemorcpt"/>
</dbReference>
<dbReference type="Pfam" id="PF08395">
    <property type="entry name" value="7tm_7"/>
    <property type="match status" value="1"/>
</dbReference>
<feature type="transmembrane region" description="Helical" evidence="8">
    <location>
        <begin position="242"/>
        <end position="262"/>
    </location>
</feature>
<evidence type="ECO:0000256" key="7">
    <source>
        <dbReference type="ARBA" id="ARBA00023224"/>
    </source>
</evidence>
<accession>A0A1D2NGK5</accession>
<feature type="transmembrane region" description="Helical" evidence="8">
    <location>
        <begin position="327"/>
        <end position="345"/>
    </location>
</feature>
<dbReference type="GO" id="GO:0043025">
    <property type="term" value="C:neuronal cell body"/>
    <property type="evidence" value="ECO:0007669"/>
    <property type="project" value="TreeGrafter"/>
</dbReference>
<keyword evidence="2" id="KW-1003">Cell membrane</keyword>
<evidence type="ECO:0000256" key="2">
    <source>
        <dbReference type="ARBA" id="ARBA00022475"/>
    </source>
</evidence>
<dbReference type="PANTHER" id="PTHR21143:SF133">
    <property type="entry name" value="GUSTATORY AND PHEROMONE RECEPTOR 32A-RELATED"/>
    <property type="match status" value="1"/>
</dbReference>
<comment type="subcellular location">
    <subcellularLocation>
        <location evidence="1">Cell membrane</location>
        <topology evidence="1">Multi-pass membrane protein</topology>
    </subcellularLocation>
</comment>
<evidence type="ECO:0000256" key="6">
    <source>
        <dbReference type="ARBA" id="ARBA00023170"/>
    </source>
</evidence>
<feature type="transmembrane region" description="Helical" evidence="8">
    <location>
        <begin position="120"/>
        <end position="139"/>
    </location>
</feature>
<feature type="transmembrane region" description="Helical" evidence="8">
    <location>
        <begin position="27"/>
        <end position="45"/>
    </location>
</feature>
<proteinExistence type="predicted"/>
<feature type="transmembrane region" description="Helical" evidence="8">
    <location>
        <begin position="297"/>
        <end position="315"/>
    </location>
</feature>
<keyword evidence="4 8" id="KW-1133">Transmembrane helix</keyword>
<evidence type="ECO:0000256" key="3">
    <source>
        <dbReference type="ARBA" id="ARBA00022692"/>
    </source>
</evidence>
<dbReference type="PANTHER" id="PTHR21143">
    <property type="entry name" value="INVERTEBRATE GUSTATORY RECEPTOR"/>
    <property type="match status" value="1"/>
</dbReference>
<feature type="non-terminal residue" evidence="9">
    <location>
        <position position="350"/>
    </location>
</feature>
<keyword evidence="10" id="KW-1185">Reference proteome</keyword>
<sequence length="350" mass="40203">GYFPYAKDKFELVNPEQSKTETLSQTILSANMFFGDTICTLLTFLNRSKIIRFHENLAKFLIEDVSKLTQAERKVVMSVVLHALKILTRYKRIIYFAFYCSVGAGVVKSFYVVFTAEKPLIWWSHSLIGLPIVFLFWGIASTLRLLPRLLMITILYTFRICPYITNIQLEKVNQICFVTNEDCQRILSSYRKQEMLTAQLNDAFGWCLTVDMLLMVISLITLLFSVLVCLSVKEYAGAFSFGWALILHAAIVFELCNASYVFEAESRKSAILLKNIPIHRLEHISRVQKFFIPLMDLTFQIIMLKAKLLSLPLVINPGSFFHVNRRTITGIFSAITTYLIVLVQFHNGED</sequence>
<reference evidence="9 10" key="1">
    <citation type="journal article" date="2016" name="Genome Biol. Evol.">
        <title>Gene Family Evolution Reflects Adaptation to Soil Environmental Stressors in the Genome of the Collembolan Orchesella cincta.</title>
        <authorList>
            <person name="Faddeeva-Vakhrusheva A."/>
            <person name="Derks M.F."/>
            <person name="Anvar S.Y."/>
            <person name="Agamennone V."/>
            <person name="Suring W."/>
            <person name="Smit S."/>
            <person name="van Straalen N.M."/>
            <person name="Roelofs D."/>
        </authorList>
    </citation>
    <scope>NUCLEOTIDE SEQUENCE [LARGE SCALE GENOMIC DNA]</scope>
    <source>
        <tissue evidence="9">Mixed pool</tissue>
    </source>
</reference>
<keyword evidence="6 9" id="KW-0675">Receptor</keyword>
<keyword evidence="3 8" id="KW-0812">Transmembrane</keyword>
<dbReference type="GO" id="GO:0050909">
    <property type="term" value="P:sensory perception of taste"/>
    <property type="evidence" value="ECO:0007669"/>
    <property type="project" value="InterPro"/>
</dbReference>
<dbReference type="OrthoDB" id="6366728at2759"/>
<dbReference type="GO" id="GO:0007165">
    <property type="term" value="P:signal transduction"/>
    <property type="evidence" value="ECO:0007669"/>
    <property type="project" value="UniProtKB-KW"/>
</dbReference>
<name>A0A1D2NGK5_ORCCI</name>
<feature type="transmembrane region" description="Helical" evidence="8">
    <location>
        <begin position="93"/>
        <end position="114"/>
    </location>
</feature>